<reference evidence="4 5" key="1">
    <citation type="submission" date="2018-10" db="EMBL/GenBank/DDBJ databases">
        <title>Natrarchaeobius chitinivorans gen. nov., sp. nov., and Natrarchaeobius haloalkaliphilus sp. nov., alkaliphilic, chitin-utilizing haloarchaea from hypersaline alkaline lakes.</title>
        <authorList>
            <person name="Sorokin D.Y."/>
            <person name="Elcheninov A.G."/>
            <person name="Kostrikina N.A."/>
            <person name="Bale N.J."/>
            <person name="Sinninghe Damste J.S."/>
            <person name="Khijniak T.V."/>
            <person name="Kublanov I.V."/>
            <person name="Toshchakov S.V."/>
        </authorList>
    </citation>
    <scope>NUCLEOTIDE SEQUENCE [LARGE SCALE GENOMIC DNA]</scope>
    <source>
        <strain evidence="4 5">AArcht7</strain>
    </source>
</reference>
<evidence type="ECO:0000256" key="2">
    <source>
        <dbReference type="ARBA" id="ARBA00023008"/>
    </source>
</evidence>
<evidence type="ECO:0000256" key="1">
    <source>
        <dbReference type="ARBA" id="ARBA00022723"/>
    </source>
</evidence>
<dbReference type="OrthoDB" id="186995at2157"/>
<dbReference type="PROSITE" id="PS51257">
    <property type="entry name" value="PROKAR_LIPOPROTEIN"/>
    <property type="match status" value="1"/>
</dbReference>
<dbReference type="SUPFAM" id="SSF49503">
    <property type="entry name" value="Cupredoxins"/>
    <property type="match status" value="1"/>
</dbReference>
<keyword evidence="2" id="KW-0186">Copper</keyword>
<organism evidence="4 5">
    <name type="scientific">Natrarchaeobius chitinivorans</name>
    <dbReference type="NCBI Taxonomy" id="1679083"/>
    <lineage>
        <taxon>Archaea</taxon>
        <taxon>Methanobacteriati</taxon>
        <taxon>Methanobacteriota</taxon>
        <taxon>Stenosarchaea group</taxon>
        <taxon>Halobacteria</taxon>
        <taxon>Halobacteriales</taxon>
        <taxon>Natrialbaceae</taxon>
        <taxon>Natrarchaeobius</taxon>
    </lineage>
</organism>
<dbReference type="Pfam" id="PF00127">
    <property type="entry name" value="Copper-bind"/>
    <property type="match status" value="1"/>
</dbReference>
<dbReference type="Proteomes" id="UP000281431">
    <property type="component" value="Unassembled WGS sequence"/>
</dbReference>
<gene>
    <name evidence="4" type="ORF">EA472_16425</name>
</gene>
<protein>
    <submittedName>
        <fullName evidence="4">Halocyanin</fullName>
    </submittedName>
</protein>
<dbReference type="InterPro" id="IPR008972">
    <property type="entry name" value="Cupredoxin"/>
</dbReference>
<accession>A0A3N6MRB1</accession>
<keyword evidence="1" id="KW-0479">Metal-binding</keyword>
<dbReference type="GO" id="GO:0005507">
    <property type="term" value="F:copper ion binding"/>
    <property type="evidence" value="ECO:0007669"/>
    <property type="project" value="InterPro"/>
</dbReference>
<dbReference type="GO" id="GO:0009055">
    <property type="term" value="F:electron transfer activity"/>
    <property type="evidence" value="ECO:0007669"/>
    <property type="project" value="InterPro"/>
</dbReference>
<evidence type="ECO:0000313" key="5">
    <source>
        <dbReference type="Proteomes" id="UP000281431"/>
    </source>
</evidence>
<feature type="domain" description="Blue (type 1) copper" evidence="3">
    <location>
        <begin position="108"/>
        <end position="149"/>
    </location>
</feature>
<sequence length="191" mass="20715">MGRRRRSRRELLSAGSTLFAAGSTLLASGFAGCLEESPGADDPQLGDPEPFVEIELTTAPNGERVDPSAVHLVDGGTIEWVGGDGRHDTTAYHPATHGDQRRIPDAAEPWASDVLDDGDSFDRTFDDEGVYDYVCTRHEAVGMVGTIVVGWPDPDDQPALESPSESYPPAAVEELERLNDRVRAFLEDAHR</sequence>
<dbReference type="Gene3D" id="2.60.40.420">
    <property type="entry name" value="Cupredoxins - blue copper proteins"/>
    <property type="match status" value="1"/>
</dbReference>
<comment type="caution">
    <text evidence="4">The sequence shown here is derived from an EMBL/GenBank/DDBJ whole genome shotgun (WGS) entry which is preliminary data.</text>
</comment>
<dbReference type="InterPro" id="IPR000923">
    <property type="entry name" value="BlueCu_1"/>
</dbReference>
<name>A0A3N6MRB1_NATCH</name>
<dbReference type="EMBL" id="REFZ01000012">
    <property type="protein sequence ID" value="RQG98801.1"/>
    <property type="molecule type" value="Genomic_DNA"/>
</dbReference>
<keyword evidence="5" id="KW-1185">Reference proteome</keyword>
<dbReference type="AlphaFoldDB" id="A0A3N6MRB1"/>
<evidence type="ECO:0000259" key="3">
    <source>
        <dbReference type="Pfam" id="PF00127"/>
    </source>
</evidence>
<proteinExistence type="predicted"/>
<evidence type="ECO:0000313" key="4">
    <source>
        <dbReference type="EMBL" id="RQG98801.1"/>
    </source>
</evidence>